<evidence type="ECO:0000313" key="2">
    <source>
        <dbReference type="Proteomes" id="UP001190700"/>
    </source>
</evidence>
<dbReference type="AlphaFoldDB" id="A0AAE0EVX8"/>
<name>A0AAE0EVX8_9CHLO</name>
<comment type="caution">
    <text evidence="1">The sequence shown here is derived from an EMBL/GenBank/DDBJ whole genome shotgun (WGS) entry which is preliminary data.</text>
</comment>
<protein>
    <submittedName>
        <fullName evidence="1">Uncharacterized protein</fullName>
    </submittedName>
</protein>
<dbReference type="EMBL" id="LGRX02033114">
    <property type="protein sequence ID" value="KAK3242828.1"/>
    <property type="molecule type" value="Genomic_DNA"/>
</dbReference>
<sequence length="89" mass="9798">MLATTLVEQPAPSLDVDAPAPRMVTIEDRVALRHAVRQEAQAHQVRYQDRYDDTQVGKCPKLQVGDAVLLRRTSAVMENVIATSTSSPI</sequence>
<organism evidence="1 2">
    <name type="scientific">Cymbomonas tetramitiformis</name>
    <dbReference type="NCBI Taxonomy" id="36881"/>
    <lineage>
        <taxon>Eukaryota</taxon>
        <taxon>Viridiplantae</taxon>
        <taxon>Chlorophyta</taxon>
        <taxon>Pyramimonadophyceae</taxon>
        <taxon>Pyramimonadales</taxon>
        <taxon>Pyramimonadaceae</taxon>
        <taxon>Cymbomonas</taxon>
    </lineage>
</organism>
<accession>A0AAE0EVX8</accession>
<proteinExistence type="predicted"/>
<evidence type="ECO:0000313" key="1">
    <source>
        <dbReference type="EMBL" id="KAK3242828.1"/>
    </source>
</evidence>
<gene>
    <name evidence="1" type="ORF">CYMTET_47499</name>
</gene>
<reference evidence="1 2" key="1">
    <citation type="journal article" date="2015" name="Genome Biol. Evol.">
        <title>Comparative Genomics of a Bacterivorous Green Alga Reveals Evolutionary Causalities and Consequences of Phago-Mixotrophic Mode of Nutrition.</title>
        <authorList>
            <person name="Burns J.A."/>
            <person name="Paasch A."/>
            <person name="Narechania A."/>
            <person name="Kim E."/>
        </authorList>
    </citation>
    <scope>NUCLEOTIDE SEQUENCE [LARGE SCALE GENOMIC DNA]</scope>
    <source>
        <strain evidence="1 2">PLY_AMNH</strain>
    </source>
</reference>
<keyword evidence="2" id="KW-1185">Reference proteome</keyword>
<dbReference type="Proteomes" id="UP001190700">
    <property type="component" value="Unassembled WGS sequence"/>
</dbReference>